<dbReference type="PATRIC" id="fig|947033.5.peg.2467"/>
<proteinExistence type="predicted"/>
<evidence type="ECO:0000313" key="1">
    <source>
        <dbReference type="EMBL" id="KTD69170.1"/>
    </source>
</evidence>
<dbReference type="EMBL" id="LNYY01000019">
    <property type="protein sequence ID" value="KTD69170.1"/>
    <property type="molecule type" value="Genomic_DNA"/>
</dbReference>
<reference evidence="1 2" key="1">
    <citation type="submission" date="2015-11" db="EMBL/GenBank/DDBJ databases">
        <title>Genomic analysis of 38 Legionella species identifies large and diverse effector repertoires.</title>
        <authorList>
            <person name="Burstein D."/>
            <person name="Amaro F."/>
            <person name="Zusman T."/>
            <person name="Lifshitz Z."/>
            <person name="Cohen O."/>
            <person name="Gilbert J.A."/>
            <person name="Pupko T."/>
            <person name="Shuman H.A."/>
            <person name="Segal G."/>
        </authorList>
    </citation>
    <scope>NUCLEOTIDE SEQUENCE [LARGE SCALE GENOMIC DNA]</scope>
    <source>
        <strain evidence="1 2">IMVS3376</strain>
    </source>
</reference>
<comment type="caution">
    <text evidence="1">The sequence shown here is derived from an EMBL/GenBank/DDBJ whole genome shotgun (WGS) entry which is preliminary data.</text>
</comment>
<gene>
    <name evidence="1" type="ORF">Lste_2328</name>
</gene>
<accession>A0A0W0ZJF9</accession>
<dbReference type="Proteomes" id="UP000054926">
    <property type="component" value="Unassembled WGS sequence"/>
</dbReference>
<dbReference type="RefSeq" id="WP_058511122.1">
    <property type="nucleotide sequence ID" value="NZ_DAIOMV010000014.1"/>
</dbReference>
<organism evidence="1 2">
    <name type="scientific">Legionella steelei</name>
    <dbReference type="NCBI Taxonomy" id="947033"/>
    <lineage>
        <taxon>Bacteria</taxon>
        <taxon>Pseudomonadati</taxon>
        <taxon>Pseudomonadota</taxon>
        <taxon>Gammaproteobacteria</taxon>
        <taxon>Legionellales</taxon>
        <taxon>Legionellaceae</taxon>
        <taxon>Legionella</taxon>
    </lineage>
</organism>
<sequence>MSTDPKYFKQDLGDMRASSHFEEIFKEVTDEMLPGESWGPEETEAMRLISEGQKPQDVRAQIKLNNESNKKIADMYFMILLNTLIRSKAPMPFKLPENEISSWPDNYSRGQFAADLANHQADLGRTAVGKKAMKAASEYAGLYESTVGPKPKRAAEKAEETAYKAAQGDSSTFDKACNTLGFLYGVADALLPGPSRLPSMLTVTSQSASMGYAAGMFANGICLLAQLALGVR</sequence>
<name>A0A0W0ZJF9_9GAMM</name>
<evidence type="ECO:0000313" key="2">
    <source>
        <dbReference type="Proteomes" id="UP000054926"/>
    </source>
</evidence>
<dbReference type="OrthoDB" id="5639440at2"/>
<protein>
    <submittedName>
        <fullName evidence="1">Uncharacterized protein</fullName>
    </submittedName>
</protein>
<dbReference type="AlphaFoldDB" id="A0A0W0ZJF9"/>
<keyword evidence="2" id="KW-1185">Reference proteome</keyword>